<evidence type="ECO:0000256" key="17">
    <source>
        <dbReference type="PIRSR" id="PIRSR017901-50"/>
    </source>
</evidence>
<keyword evidence="19" id="KW-1185">Reference proteome</keyword>
<comment type="subcellular location">
    <subcellularLocation>
        <location evidence="1">Plastid</location>
        <location evidence="1">Chloroplast</location>
    </subcellularLocation>
</comment>
<keyword evidence="12" id="KW-0067">ATP-binding</keyword>
<evidence type="ECO:0000256" key="9">
    <source>
        <dbReference type="ARBA" id="ARBA00022640"/>
    </source>
</evidence>
<sequence length="524" mass="59273">MATLSMGSSYCIPSESLQHRAGQNVYGIANNMEASRIKGSCVSFASLTCDERNPLQNLRSEGIRLGRKRGQHVIVAASPPTEDAVVATEPLTKEDLVAYLASGCKPKEEWRIGTEHEKFGFESETLRPMKYEQISELLYGISERFDWDKIMEGDYIIGLKQGKQSISLEPGGQFELSGAPLETLHQTCAEVNSHLYQVKAVAEEMGIGFLGIGFQPKWERKDIPVMPKGRYEIMRNYMPKVGTLGLDMMFRTCTVQVNLDFSSEADMIRKFRAGLALQPIATALFANSPFTEGKPNGYLSMRSQIWTDTDNNRAGMLPFVFDNSFGFEQYVDYALDVPMYFVYRKKKYIDCAGLSFRDFLAGKLAPIPGEYPNLNDWENHLTTIFPEVRLKRYLEMRGADGGPWRRLCALPAFWVGILYDEVSLQKVLDMIADWTMEEREMLRNKVPVTGLKTPFRDGLLKHVAQDVMQLAKDGLERRGFKETGFLNEVAEVARTGVTPAEKLLELYHGNWGESVDPVFQELLY</sequence>
<dbReference type="Gene3D" id="3.30.590.20">
    <property type="match status" value="1"/>
</dbReference>
<evidence type="ECO:0000256" key="12">
    <source>
        <dbReference type="ARBA" id="ARBA00022840"/>
    </source>
</evidence>
<dbReference type="GO" id="GO:0009507">
    <property type="term" value="C:chloroplast"/>
    <property type="evidence" value="ECO:0007669"/>
    <property type="project" value="UniProtKB-SubCell"/>
</dbReference>
<dbReference type="InterPro" id="IPR035434">
    <property type="entry name" value="GCL_bact_plant"/>
</dbReference>
<evidence type="ECO:0000256" key="1">
    <source>
        <dbReference type="ARBA" id="ARBA00004229"/>
    </source>
</evidence>
<evidence type="ECO:0000256" key="13">
    <source>
        <dbReference type="ARBA" id="ARBA00022946"/>
    </source>
</evidence>
<evidence type="ECO:0000256" key="2">
    <source>
        <dbReference type="ARBA" id="ARBA00005006"/>
    </source>
</evidence>
<dbReference type="EC" id="6.3.2.2" evidence="5"/>
<dbReference type="Proteomes" id="UP000077755">
    <property type="component" value="Chromosome 1"/>
</dbReference>
<dbReference type="GO" id="GO:0006750">
    <property type="term" value="P:glutathione biosynthetic process"/>
    <property type="evidence" value="ECO:0007669"/>
    <property type="project" value="UniProtKB-KW"/>
</dbReference>
<keyword evidence="7" id="KW-0150">Chloroplast</keyword>
<keyword evidence="13" id="KW-0809">Transit peptide</keyword>
<dbReference type="KEGG" id="dcr:108204353"/>
<dbReference type="SUPFAM" id="SSF55931">
    <property type="entry name" value="Glutamine synthetase/guanido kinase"/>
    <property type="match status" value="1"/>
</dbReference>
<keyword evidence="11" id="KW-0547">Nucleotide-binding</keyword>
<evidence type="ECO:0000256" key="7">
    <source>
        <dbReference type="ARBA" id="ARBA00022528"/>
    </source>
</evidence>
<dbReference type="InterPro" id="IPR014746">
    <property type="entry name" value="Gln_synth/guanido_kin_cat_dom"/>
</dbReference>
<reference evidence="18" key="1">
    <citation type="journal article" date="2016" name="Nat. Genet.">
        <title>A high-quality carrot genome assembly provides new insights into carotenoid accumulation and asterid genome evolution.</title>
        <authorList>
            <person name="Iorizzo M."/>
            <person name="Ellison S."/>
            <person name="Senalik D."/>
            <person name="Zeng P."/>
            <person name="Satapoomin P."/>
            <person name="Huang J."/>
            <person name="Bowman M."/>
            <person name="Iovene M."/>
            <person name="Sanseverino W."/>
            <person name="Cavagnaro P."/>
            <person name="Yildiz M."/>
            <person name="Macko-Podgorni A."/>
            <person name="Moranska E."/>
            <person name="Grzebelus E."/>
            <person name="Grzebelus D."/>
            <person name="Ashrafi H."/>
            <person name="Zheng Z."/>
            <person name="Cheng S."/>
            <person name="Spooner D."/>
            <person name="Van Deynze A."/>
            <person name="Simon P."/>
        </authorList>
    </citation>
    <scope>NUCLEOTIDE SEQUENCE</scope>
    <source>
        <tissue evidence="18">Leaf</tissue>
    </source>
</reference>
<evidence type="ECO:0000256" key="11">
    <source>
        <dbReference type="ARBA" id="ARBA00022741"/>
    </source>
</evidence>
<keyword evidence="9" id="KW-0934">Plastid</keyword>
<dbReference type="FunFam" id="3.30.590.20:FF:000003">
    <property type="entry name" value="Glutamate--cysteine ligase"/>
    <property type="match status" value="1"/>
</dbReference>
<evidence type="ECO:0000256" key="4">
    <source>
        <dbReference type="ARBA" id="ARBA00011153"/>
    </source>
</evidence>
<dbReference type="NCBIfam" id="TIGR01436">
    <property type="entry name" value="glu_cys_lig_pln"/>
    <property type="match status" value="1"/>
</dbReference>
<evidence type="ECO:0000313" key="19">
    <source>
        <dbReference type="Proteomes" id="UP000077755"/>
    </source>
</evidence>
<comment type="subunit">
    <text evidence="4">Homodimer or monomer when oxidized or reduced, respectively.</text>
</comment>
<proteinExistence type="inferred from homology"/>
<evidence type="ECO:0000256" key="16">
    <source>
        <dbReference type="ARBA" id="ARBA00032122"/>
    </source>
</evidence>
<evidence type="ECO:0000256" key="3">
    <source>
        <dbReference type="ARBA" id="ARBA00010253"/>
    </source>
</evidence>
<evidence type="ECO:0000256" key="8">
    <source>
        <dbReference type="ARBA" id="ARBA00022598"/>
    </source>
</evidence>
<feature type="disulfide bond" evidence="17">
    <location>
        <begin position="188"/>
        <end position="408"/>
    </location>
</feature>
<accession>A0AAF0WAG6</accession>
<evidence type="ECO:0000313" key="18">
    <source>
        <dbReference type="EMBL" id="WOG85836.1"/>
    </source>
</evidence>
<keyword evidence="8" id="KW-0436">Ligase</keyword>
<organism evidence="18 19">
    <name type="scientific">Daucus carota subsp. sativus</name>
    <name type="common">Carrot</name>
    <dbReference type="NCBI Taxonomy" id="79200"/>
    <lineage>
        <taxon>Eukaryota</taxon>
        <taxon>Viridiplantae</taxon>
        <taxon>Streptophyta</taxon>
        <taxon>Embryophyta</taxon>
        <taxon>Tracheophyta</taxon>
        <taxon>Spermatophyta</taxon>
        <taxon>Magnoliopsida</taxon>
        <taxon>eudicotyledons</taxon>
        <taxon>Gunneridae</taxon>
        <taxon>Pentapetalae</taxon>
        <taxon>asterids</taxon>
        <taxon>campanulids</taxon>
        <taxon>Apiales</taxon>
        <taxon>Apiaceae</taxon>
        <taxon>Apioideae</taxon>
        <taxon>Scandiceae</taxon>
        <taxon>Daucinae</taxon>
        <taxon>Daucus</taxon>
        <taxon>Daucus sect. Daucus</taxon>
    </lineage>
</organism>
<name>A0AAF0WAG6_DAUCS</name>
<evidence type="ECO:0000256" key="5">
    <source>
        <dbReference type="ARBA" id="ARBA00012220"/>
    </source>
</evidence>
<dbReference type="PANTHER" id="PTHR34378:SF1">
    <property type="entry name" value="GLUTAMATE--CYSTEINE LIGASE, CHLOROPLASTIC"/>
    <property type="match status" value="1"/>
</dbReference>
<evidence type="ECO:0000256" key="6">
    <source>
        <dbReference type="ARBA" id="ARBA00015722"/>
    </source>
</evidence>
<dbReference type="EMBL" id="CP093343">
    <property type="protein sequence ID" value="WOG85836.1"/>
    <property type="molecule type" value="Genomic_DNA"/>
</dbReference>
<dbReference type="GO" id="GO:0005524">
    <property type="term" value="F:ATP binding"/>
    <property type="evidence" value="ECO:0007669"/>
    <property type="project" value="UniProtKB-KW"/>
</dbReference>
<dbReference type="AlphaFoldDB" id="A0AAF0WAG6"/>
<comment type="similarity">
    <text evidence="3">Belongs to the carboxylate-amine ligase family. Glutamate--cysteine ligase type 2 subfamily.</text>
</comment>
<evidence type="ECO:0000256" key="14">
    <source>
        <dbReference type="ARBA" id="ARBA00023157"/>
    </source>
</evidence>
<keyword evidence="14 17" id="KW-1015">Disulfide bond</keyword>
<dbReference type="PANTHER" id="PTHR34378">
    <property type="entry name" value="GLUTAMATE--CYSTEINE LIGASE, CHLOROPLASTIC"/>
    <property type="match status" value="1"/>
</dbReference>
<dbReference type="GO" id="GO:0004357">
    <property type="term" value="F:glutamate-cysteine ligase activity"/>
    <property type="evidence" value="ECO:0007669"/>
    <property type="project" value="UniProtKB-EC"/>
</dbReference>
<gene>
    <name evidence="18" type="ORF">DCAR_0105029</name>
</gene>
<comment type="pathway">
    <text evidence="2">Sulfur metabolism; glutathione biosynthesis; glutathione from L-cysteine and L-glutamate: step 1/2.</text>
</comment>
<evidence type="ECO:0000256" key="15">
    <source>
        <dbReference type="ARBA" id="ARBA00030585"/>
    </source>
</evidence>
<evidence type="ECO:0000256" key="10">
    <source>
        <dbReference type="ARBA" id="ARBA00022684"/>
    </source>
</evidence>
<dbReference type="InterPro" id="IPR011556">
    <property type="entry name" value="Glut_cys_lig_pln_type"/>
</dbReference>
<dbReference type="Pfam" id="PF04107">
    <property type="entry name" value="GCS2"/>
    <property type="match status" value="1"/>
</dbReference>
<dbReference type="PIRSF" id="PIRSF017901">
    <property type="entry name" value="GCL"/>
    <property type="match status" value="1"/>
</dbReference>
<keyword evidence="10" id="KW-0317">Glutathione biosynthesis</keyword>
<reference evidence="18" key="2">
    <citation type="submission" date="2022-03" db="EMBL/GenBank/DDBJ databases">
        <title>Draft title - Genomic analysis of global carrot germplasm unveils the trajectory of domestication and the origin of high carotenoid orange carrot.</title>
        <authorList>
            <person name="Iorizzo M."/>
            <person name="Ellison S."/>
            <person name="Senalik D."/>
            <person name="Macko-Podgorni A."/>
            <person name="Grzebelus D."/>
            <person name="Bostan H."/>
            <person name="Rolling W."/>
            <person name="Curaba J."/>
            <person name="Simon P."/>
        </authorList>
    </citation>
    <scope>NUCLEOTIDE SEQUENCE</scope>
    <source>
        <tissue evidence="18">Leaf</tissue>
    </source>
</reference>
<protein>
    <recommendedName>
        <fullName evidence="6">Glutamate--cysteine ligase, chloroplastic</fullName>
        <ecNumber evidence="5">6.3.2.2</ecNumber>
    </recommendedName>
    <alternativeName>
        <fullName evidence="16">Gamma-ECS</fullName>
    </alternativeName>
    <alternativeName>
        <fullName evidence="15">Gamma-glutamylcysteine synthetase</fullName>
    </alternativeName>
</protein>
<dbReference type="InterPro" id="IPR006336">
    <property type="entry name" value="GCS2"/>
</dbReference>